<keyword evidence="3 7" id="KW-0813">Transport</keyword>
<dbReference type="Gene3D" id="1.20.1250.20">
    <property type="entry name" value="MFS general substrate transporter like domains"/>
    <property type="match status" value="1"/>
</dbReference>
<dbReference type="OrthoDB" id="6612291at2759"/>
<dbReference type="SUPFAM" id="SSF103473">
    <property type="entry name" value="MFS general substrate transporter"/>
    <property type="match status" value="1"/>
</dbReference>
<evidence type="ECO:0000256" key="8">
    <source>
        <dbReference type="SAM" id="Phobius"/>
    </source>
</evidence>
<feature type="transmembrane region" description="Helical" evidence="8">
    <location>
        <begin position="123"/>
        <end position="142"/>
    </location>
</feature>
<dbReference type="Proteomes" id="UP000039046">
    <property type="component" value="Unassembled WGS sequence"/>
</dbReference>
<keyword evidence="4 8" id="KW-0812">Transmembrane</keyword>
<accession>A0A0A1SMB9</accession>
<dbReference type="InterPro" id="IPR036259">
    <property type="entry name" value="MFS_trans_sf"/>
</dbReference>
<dbReference type="EMBL" id="CDHN01000001">
    <property type="protein sequence ID" value="CEJ81478.1"/>
    <property type="molecule type" value="Genomic_DNA"/>
</dbReference>
<feature type="transmembrane region" description="Helical" evidence="8">
    <location>
        <begin position="352"/>
        <end position="373"/>
    </location>
</feature>
<dbReference type="PANTHER" id="PTHR48022">
    <property type="entry name" value="PLASTIDIC GLUCOSE TRANSPORTER 4"/>
    <property type="match status" value="1"/>
</dbReference>
<dbReference type="PROSITE" id="PS00217">
    <property type="entry name" value="SUGAR_TRANSPORT_2"/>
    <property type="match status" value="1"/>
</dbReference>
<dbReference type="AlphaFoldDB" id="A0A0A1SMB9"/>
<evidence type="ECO:0000256" key="5">
    <source>
        <dbReference type="ARBA" id="ARBA00022989"/>
    </source>
</evidence>
<feature type="transmembrane region" description="Helical" evidence="8">
    <location>
        <begin position="154"/>
        <end position="174"/>
    </location>
</feature>
<evidence type="ECO:0000256" key="1">
    <source>
        <dbReference type="ARBA" id="ARBA00004141"/>
    </source>
</evidence>
<proteinExistence type="inferred from homology"/>
<reference evidence="10 11" key="1">
    <citation type="journal article" date="2015" name="Genome Announc.">
        <title>Draft Genome Sequence and Gene Annotation of the Entomopathogenic Fungus Verticillium hemipterigenum.</title>
        <authorList>
            <person name="Horn F."/>
            <person name="Habel A."/>
            <person name="Scharf D.H."/>
            <person name="Dworschak J."/>
            <person name="Brakhage A.A."/>
            <person name="Guthke R."/>
            <person name="Hertweck C."/>
            <person name="Linde J."/>
        </authorList>
    </citation>
    <scope>NUCLEOTIDE SEQUENCE [LARGE SCALE GENOMIC DNA]</scope>
</reference>
<comment type="subcellular location">
    <subcellularLocation>
        <location evidence="1">Membrane</location>
        <topology evidence="1">Multi-pass membrane protein</topology>
    </subcellularLocation>
</comment>
<name>A0A0A1SMB9_9HYPO</name>
<evidence type="ECO:0000256" key="4">
    <source>
        <dbReference type="ARBA" id="ARBA00022692"/>
    </source>
</evidence>
<dbReference type="GO" id="GO:0016020">
    <property type="term" value="C:membrane"/>
    <property type="evidence" value="ECO:0007669"/>
    <property type="project" value="UniProtKB-SubCell"/>
</dbReference>
<organism evidence="10 11">
    <name type="scientific">[Torrubiella] hemipterigena</name>
    <dbReference type="NCBI Taxonomy" id="1531966"/>
    <lineage>
        <taxon>Eukaryota</taxon>
        <taxon>Fungi</taxon>
        <taxon>Dikarya</taxon>
        <taxon>Ascomycota</taxon>
        <taxon>Pezizomycotina</taxon>
        <taxon>Sordariomycetes</taxon>
        <taxon>Hypocreomycetidae</taxon>
        <taxon>Hypocreales</taxon>
        <taxon>Clavicipitaceae</taxon>
        <taxon>Clavicipitaceae incertae sedis</taxon>
        <taxon>'Torrubiella' clade</taxon>
    </lineage>
</organism>
<feature type="transmembrane region" description="Helical" evidence="8">
    <location>
        <begin position="284"/>
        <end position="305"/>
    </location>
</feature>
<evidence type="ECO:0000313" key="11">
    <source>
        <dbReference type="Proteomes" id="UP000039046"/>
    </source>
</evidence>
<dbReference type="Pfam" id="PF00083">
    <property type="entry name" value="Sugar_tr"/>
    <property type="match status" value="1"/>
</dbReference>
<dbReference type="PRINTS" id="PR00171">
    <property type="entry name" value="SUGRTRNSPORT"/>
</dbReference>
<dbReference type="PROSITE" id="PS50850">
    <property type="entry name" value="MFS"/>
    <property type="match status" value="1"/>
</dbReference>
<feature type="transmembrane region" description="Helical" evidence="8">
    <location>
        <begin position="72"/>
        <end position="92"/>
    </location>
</feature>
<evidence type="ECO:0000256" key="2">
    <source>
        <dbReference type="ARBA" id="ARBA00010992"/>
    </source>
</evidence>
<dbReference type="PANTHER" id="PTHR48022:SF38">
    <property type="entry name" value="MAJOR FACILITATOR SUPERFAMILY (MFS) PROFILE DOMAIN-CONTAINING PROTEIN-RELATED"/>
    <property type="match status" value="1"/>
</dbReference>
<dbReference type="InterPro" id="IPR050360">
    <property type="entry name" value="MFS_Sugar_Transporters"/>
</dbReference>
<feature type="transmembrane region" description="Helical" evidence="8">
    <location>
        <begin position="317"/>
        <end position="340"/>
    </location>
</feature>
<evidence type="ECO:0000256" key="7">
    <source>
        <dbReference type="RuleBase" id="RU003346"/>
    </source>
</evidence>
<dbReference type="InterPro" id="IPR005828">
    <property type="entry name" value="MFS_sugar_transport-like"/>
</dbReference>
<feature type="transmembrane region" description="Helical" evidence="8">
    <location>
        <begin position="450"/>
        <end position="469"/>
    </location>
</feature>
<keyword evidence="5 8" id="KW-1133">Transmembrane helix</keyword>
<feature type="transmembrane region" description="Helical" evidence="8">
    <location>
        <begin position="385"/>
        <end position="408"/>
    </location>
</feature>
<sequence length="525" mass="57756">MAITANKKRTTPYNKLVTVAVAFGSLTYGYASAIIGSTIGQPGWYAFFNLPTQGEDGYGTTTTHAIATANGLYSAGGAIGCLFIMWSATALGRKRNIQIGSLLSMLGGALQSGAANLDMFQAGRFICGLGIGVLVTICPMYLSELAPPAKRGWLVGHHAIFLVFGYMLAAWLGYACYFATSVNPSFAWRFPLAVQCLSPTILFIASLWIPRSPRWLLQKGHVEEAWHVLKRLRASAEDPYDLIAKEEMYQTKQQLALDKAKLQKLGVTPWTSIFKIKSYRKRMIVGFLTQWGAEFGGPLVINNYLVILFTNLGQTGAMPLLLSAVWLSTAGLIYNPLGAWLHDKVNSRRGMFMFGTAGVVLTVTLLVVMLALYSGTTNQGGNAAGVFLTFLYLAFQGTCCDTTMYTYVSEIFPTDIRPIGMGWSLFGQFAASIILLQTAPIGFVAVGWKYYLVIICWSICFIPVIYFYFPETAGLSLEEVNKQFGDEVAVHINDVSAEQRKELDDFLKQQVESEFLENAQQPSKH</sequence>
<keyword evidence="6 8" id="KW-0472">Membrane</keyword>
<evidence type="ECO:0000259" key="9">
    <source>
        <dbReference type="PROSITE" id="PS50850"/>
    </source>
</evidence>
<evidence type="ECO:0000256" key="6">
    <source>
        <dbReference type="ARBA" id="ARBA00023136"/>
    </source>
</evidence>
<keyword evidence="11" id="KW-1185">Reference proteome</keyword>
<feature type="domain" description="Major facilitator superfamily (MFS) profile" evidence="9">
    <location>
        <begin position="17"/>
        <end position="473"/>
    </location>
</feature>
<dbReference type="InterPro" id="IPR003663">
    <property type="entry name" value="Sugar/inositol_transpt"/>
</dbReference>
<dbReference type="HOGENOM" id="CLU_001265_30_13_1"/>
<dbReference type="InterPro" id="IPR005829">
    <property type="entry name" value="Sugar_transporter_CS"/>
</dbReference>
<evidence type="ECO:0000256" key="3">
    <source>
        <dbReference type="ARBA" id="ARBA00022448"/>
    </source>
</evidence>
<gene>
    <name evidence="10" type="ORF">VHEMI01600</name>
</gene>
<feature type="transmembrane region" description="Helical" evidence="8">
    <location>
        <begin position="186"/>
        <end position="209"/>
    </location>
</feature>
<comment type="similarity">
    <text evidence="2 7">Belongs to the major facilitator superfamily. Sugar transporter (TC 2.A.1.1) family.</text>
</comment>
<evidence type="ECO:0000313" key="10">
    <source>
        <dbReference type="EMBL" id="CEJ81478.1"/>
    </source>
</evidence>
<feature type="transmembrane region" description="Helical" evidence="8">
    <location>
        <begin position="420"/>
        <end position="444"/>
    </location>
</feature>
<protein>
    <submittedName>
        <fullName evidence="10">Putative Quinate permease</fullName>
    </submittedName>
</protein>
<dbReference type="NCBIfam" id="TIGR00879">
    <property type="entry name" value="SP"/>
    <property type="match status" value="1"/>
</dbReference>
<dbReference type="InterPro" id="IPR020846">
    <property type="entry name" value="MFS_dom"/>
</dbReference>
<dbReference type="GO" id="GO:0005351">
    <property type="term" value="F:carbohydrate:proton symporter activity"/>
    <property type="evidence" value="ECO:0007669"/>
    <property type="project" value="TreeGrafter"/>
</dbReference>